<dbReference type="SUPFAM" id="SSF143517">
    <property type="entry name" value="TRCF domain-like"/>
    <property type="match status" value="1"/>
</dbReference>
<dbReference type="InterPro" id="IPR014001">
    <property type="entry name" value="Helicase_ATP-bd"/>
</dbReference>
<reference evidence="12 13" key="1">
    <citation type="submission" date="2019-09" db="EMBL/GenBank/DDBJ databases">
        <title>Complete Genome Sequence of Lactobacillus nenjiangensis SH-Y15, isolated from sauerkraut.</title>
        <authorList>
            <person name="Yang H."/>
        </authorList>
    </citation>
    <scope>NUCLEOTIDE SEQUENCE [LARGE SCALE GENOMIC DNA]</scope>
    <source>
        <strain evidence="12 13">SH-Y15</strain>
    </source>
</reference>
<dbReference type="GO" id="GO:0005524">
    <property type="term" value="F:ATP binding"/>
    <property type="evidence" value="ECO:0007669"/>
    <property type="project" value="UniProtKB-UniRule"/>
</dbReference>
<keyword evidence="1 9" id="KW-0963">Cytoplasm</keyword>
<dbReference type="InterPro" id="IPR005118">
    <property type="entry name" value="TRCF_C"/>
</dbReference>
<keyword evidence="7 9" id="KW-0238">DNA-binding</keyword>
<evidence type="ECO:0000256" key="6">
    <source>
        <dbReference type="ARBA" id="ARBA00022840"/>
    </source>
</evidence>
<keyword evidence="2 9" id="KW-0547">Nucleotide-binding</keyword>
<dbReference type="Gene3D" id="3.90.1150.50">
    <property type="entry name" value="Transcription-repair-coupling factor, D7 domain"/>
    <property type="match status" value="1"/>
</dbReference>
<dbReference type="Proteomes" id="UP000325295">
    <property type="component" value="Chromosome"/>
</dbReference>
<keyword evidence="3 9" id="KW-0227">DNA damage</keyword>
<dbReference type="SUPFAM" id="SSF141259">
    <property type="entry name" value="CarD-like"/>
    <property type="match status" value="1"/>
</dbReference>
<evidence type="ECO:0000256" key="9">
    <source>
        <dbReference type="HAMAP-Rule" id="MF_00969"/>
    </source>
</evidence>
<dbReference type="AlphaFoldDB" id="A0A5P1X6I8"/>
<comment type="similarity">
    <text evidence="9">In the C-terminal section; belongs to the helicase family. RecG subfamily.</text>
</comment>
<dbReference type="Gene3D" id="3.40.50.11180">
    <property type="match status" value="1"/>
</dbReference>
<keyword evidence="5" id="KW-0347">Helicase</keyword>
<comment type="subcellular location">
    <subcellularLocation>
        <location evidence="9">Cytoplasm</location>
    </subcellularLocation>
</comment>
<dbReference type="GO" id="GO:0006355">
    <property type="term" value="P:regulation of DNA-templated transcription"/>
    <property type="evidence" value="ECO:0007669"/>
    <property type="project" value="UniProtKB-UniRule"/>
</dbReference>
<dbReference type="SMART" id="SM00490">
    <property type="entry name" value="HELICc"/>
    <property type="match status" value="1"/>
</dbReference>
<dbReference type="InterPro" id="IPR027417">
    <property type="entry name" value="P-loop_NTPase"/>
</dbReference>
<dbReference type="EC" id="3.6.4.-" evidence="9"/>
<comment type="function">
    <text evidence="9">Couples transcription and DNA repair by recognizing RNA polymerase (RNAP) stalled at DNA lesions. Mediates ATP-dependent release of RNAP and its truncated transcript from the DNA, and recruitment of nucleotide excision repair machinery to the damaged site.</text>
</comment>
<evidence type="ECO:0000256" key="3">
    <source>
        <dbReference type="ARBA" id="ARBA00022763"/>
    </source>
</evidence>
<dbReference type="Pfam" id="PF00271">
    <property type="entry name" value="Helicase_C"/>
    <property type="match status" value="1"/>
</dbReference>
<evidence type="ECO:0000256" key="7">
    <source>
        <dbReference type="ARBA" id="ARBA00023125"/>
    </source>
</evidence>
<dbReference type="CDD" id="cd17991">
    <property type="entry name" value="DEXHc_TRCF"/>
    <property type="match status" value="1"/>
</dbReference>
<protein>
    <recommendedName>
        <fullName evidence="9">Transcription-repair-coupling factor</fullName>
        <shortName evidence="9">TRCF</shortName>
        <ecNumber evidence="9">3.6.4.-</ecNumber>
    </recommendedName>
</protein>
<dbReference type="InterPro" id="IPR036101">
    <property type="entry name" value="CarD-like/TRCF_RID_sf"/>
</dbReference>
<dbReference type="Pfam" id="PF03461">
    <property type="entry name" value="TRCF"/>
    <property type="match status" value="1"/>
</dbReference>
<dbReference type="Gene3D" id="3.30.2060.10">
    <property type="entry name" value="Penicillin-binding protein 1b domain"/>
    <property type="match status" value="1"/>
</dbReference>
<dbReference type="Gene3D" id="3.40.50.300">
    <property type="entry name" value="P-loop containing nucleotide triphosphate hydrolases"/>
    <property type="match status" value="2"/>
</dbReference>
<keyword evidence="4 9" id="KW-0378">Hydrolase</keyword>
<dbReference type="SMART" id="SM01058">
    <property type="entry name" value="CarD_TRCF"/>
    <property type="match status" value="1"/>
</dbReference>
<comment type="similarity">
    <text evidence="9">In the N-terminal section; belongs to the UvrB family.</text>
</comment>
<evidence type="ECO:0000259" key="10">
    <source>
        <dbReference type="PROSITE" id="PS51192"/>
    </source>
</evidence>
<dbReference type="Pfam" id="PF00270">
    <property type="entry name" value="DEAD"/>
    <property type="match status" value="1"/>
</dbReference>
<dbReference type="InterPro" id="IPR041471">
    <property type="entry name" value="UvrB_inter"/>
</dbReference>
<keyword evidence="13" id="KW-1185">Reference proteome</keyword>
<evidence type="ECO:0000259" key="11">
    <source>
        <dbReference type="PROSITE" id="PS51194"/>
    </source>
</evidence>
<evidence type="ECO:0000313" key="13">
    <source>
        <dbReference type="Proteomes" id="UP000325295"/>
    </source>
</evidence>
<dbReference type="Pfam" id="PF17757">
    <property type="entry name" value="UvrB_inter"/>
    <property type="match status" value="1"/>
</dbReference>
<name>A0A5P1X6I8_9LACO</name>
<evidence type="ECO:0000313" key="12">
    <source>
        <dbReference type="EMBL" id="QER68081.1"/>
    </source>
</evidence>
<accession>A0A5P1X6I8</accession>
<dbReference type="SMART" id="SM00982">
    <property type="entry name" value="TRCF"/>
    <property type="match status" value="1"/>
</dbReference>
<dbReference type="HAMAP" id="MF_00969">
    <property type="entry name" value="TRCF"/>
    <property type="match status" value="1"/>
</dbReference>
<dbReference type="InterPro" id="IPR037235">
    <property type="entry name" value="TRCF-like_C_D7"/>
</dbReference>
<dbReference type="PROSITE" id="PS51192">
    <property type="entry name" value="HELICASE_ATP_BIND_1"/>
    <property type="match status" value="1"/>
</dbReference>
<keyword evidence="8 9" id="KW-0234">DNA repair</keyword>
<dbReference type="PROSITE" id="PS51194">
    <property type="entry name" value="HELICASE_CTER"/>
    <property type="match status" value="1"/>
</dbReference>
<dbReference type="RefSeq" id="WP_150204433.1">
    <property type="nucleotide sequence ID" value="NZ_CP043939.1"/>
</dbReference>
<evidence type="ECO:0000256" key="1">
    <source>
        <dbReference type="ARBA" id="ARBA00022490"/>
    </source>
</evidence>
<evidence type="ECO:0000256" key="5">
    <source>
        <dbReference type="ARBA" id="ARBA00022806"/>
    </source>
</evidence>
<proteinExistence type="inferred from homology"/>
<dbReference type="GO" id="GO:0016787">
    <property type="term" value="F:hydrolase activity"/>
    <property type="evidence" value="ECO:0007669"/>
    <property type="project" value="UniProtKB-KW"/>
</dbReference>
<gene>
    <name evidence="9 12" type="primary">mfd</name>
    <name evidence="12" type="ORF">F0161_09690</name>
</gene>
<evidence type="ECO:0000256" key="4">
    <source>
        <dbReference type="ARBA" id="ARBA00022801"/>
    </source>
</evidence>
<dbReference type="GO" id="GO:0003678">
    <property type="term" value="F:DNA helicase activity"/>
    <property type="evidence" value="ECO:0007669"/>
    <property type="project" value="TreeGrafter"/>
</dbReference>
<dbReference type="OrthoDB" id="9804325at2"/>
<evidence type="ECO:0000256" key="8">
    <source>
        <dbReference type="ARBA" id="ARBA00023204"/>
    </source>
</evidence>
<sequence>MKLENLLVQMPEFKTIESGINEQKRQLITGVSGSAETLLISALHSQLQQSQIIVTDDLAHMELITNDLLNRLPDNQVFQFPVEENLAVEVATSSPEFRLQRVLALDALLSDQPVVIVTSTSGLKRRLPAAQTFQNAQLKIKIGSDIKLTEARTQLSSMGFQFEKMVVRPGDFAIRGSILDIYPLNTDNPVRIDLFDTEVDSLRYFDATTQRSIENVEEVSILPATDFVIDATDFDRIHDSLAKQLSKASGKLDDEQRNQLEQNISPILKALKHQQITPELIEFSQDVYADDVSILDYLPKTGMVLTEDYPRILAKEDDVDEGQTSWLEAQAASQKIISDQSLNHDVSQLITSDKHAQAFFALFQKGMGKIRFAQITNLIARNMQQFFGQMPVLKAEMQRFNKQQLTTVILVNSAERLTKVENTLNDFGIQITLTEKDEIQTGVSQLVNDSLANGFELPGANLVVITESELFKTVQKKRARRQTLENAERIKSYTDLKPGDYVVHVNHGIGQFTGIETIESQGVKQDYIAIEFQKNAKIFVPVTQLNLVQKYVSSESKKPKINKLGGSEWAKTKRSVAAKIEDIAQELVELYAAREAEVGFQFPRDDDYQQQFEDDFPYTETPDQLRSSSEIKKDMEGVKPMDRLLVGDVGYGKTEVALRAAFKAVEGGKQVAFLVPTTILAQQHFDSMQRRFEGYPVNVAMMSRFRTRKQLNETEQQLMTGECDIVVGTHRILSKDVKFKDLGLLIIDEEQRFGVKHKERLKQLKSSVDVLTLTATPIPRTLHMSMLGVRDLSVIETPPAGRFPIQTYVMEQNAGALRDAVMREMGRGGQVYYLHNRVADIEKTVAEISVLVPEARVGYIHGQMTEVQLESVLYDFIRGEYDVLVTTSIIETGVDIPNVNTLFVEDADRMGLSQLYQIRGRIGRSNRVAYAYFMYQQNKVLTEVSEKRLSAIRDFTELGSGFKIAMRDLSIRGAGNLLGQQQHGFIDSVGYDLYSQMLADAVAVKRGEERIVKTDTEIEVGIEAYLPTEYVDDQRQKIELYKSIRSLENEERLMDLENDLIDRFGDFPVQVENLLAVGRLKMYADLAQLDKIRKQKDYIFVTLSEKASEQITARELLKDLTVTAFKATIGDEAGKTMIKLVIQPKMTQKDWMEQLTVFVKALSEHFEVAGEQDNEESTTA</sequence>
<dbReference type="SMART" id="SM00487">
    <property type="entry name" value="DEXDc"/>
    <property type="match status" value="1"/>
</dbReference>
<dbReference type="InterPro" id="IPR047112">
    <property type="entry name" value="RecG/Mfd"/>
</dbReference>
<dbReference type="InterPro" id="IPR004576">
    <property type="entry name" value="Mfd"/>
</dbReference>
<dbReference type="Pfam" id="PF02559">
    <property type="entry name" value="CarD_TRCF_RID"/>
    <property type="match status" value="1"/>
</dbReference>
<dbReference type="PANTHER" id="PTHR47964">
    <property type="entry name" value="ATP-DEPENDENT DNA HELICASE HOMOLOG RECG, CHLOROPLASTIC"/>
    <property type="match status" value="1"/>
</dbReference>
<evidence type="ECO:0000256" key="2">
    <source>
        <dbReference type="ARBA" id="ARBA00022741"/>
    </source>
</evidence>
<feature type="domain" description="Helicase C-terminal" evidence="11">
    <location>
        <begin position="816"/>
        <end position="970"/>
    </location>
</feature>
<dbReference type="KEGG" id="lnn:F0161_09690"/>
<dbReference type="InterPro" id="IPR001650">
    <property type="entry name" value="Helicase_C-like"/>
</dbReference>
<feature type="domain" description="Helicase ATP-binding" evidence="10">
    <location>
        <begin position="634"/>
        <end position="795"/>
    </location>
</feature>
<keyword evidence="6 9" id="KW-0067">ATP-binding</keyword>
<dbReference type="PANTHER" id="PTHR47964:SF1">
    <property type="entry name" value="ATP-DEPENDENT DNA HELICASE HOMOLOG RECG, CHLOROPLASTIC"/>
    <property type="match status" value="1"/>
</dbReference>
<organism evidence="12 13">
    <name type="scientific">Paucilactobacillus nenjiangensis</name>
    <dbReference type="NCBI Taxonomy" id="1296540"/>
    <lineage>
        <taxon>Bacteria</taxon>
        <taxon>Bacillati</taxon>
        <taxon>Bacillota</taxon>
        <taxon>Bacilli</taxon>
        <taxon>Lactobacillales</taxon>
        <taxon>Lactobacillaceae</taxon>
        <taxon>Paucilactobacillus</taxon>
    </lineage>
</organism>
<dbReference type="GO" id="GO:0000716">
    <property type="term" value="P:transcription-coupled nucleotide-excision repair, DNA damage recognition"/>
    <property type="evidence" value="ECO:0007669"/>
    <property type="project" value="UniProtKB-UniRule"/>
</dbReference>
<dbReference type="Gene3D" id="2.40.10.170">
    <property type="match status" value="1"/>
</dbReference>
<dbReference type="GO" id="GO:0005737">
    <property type="term" value="C:cytoplasm"/>
    <property type="evidence" value="ECO:0007669"/>
    <property type="project" value="UniProtKB-SubCell"/>
</dbReference>
<dbReference type="InterPro" id="IPR011545">
    <property type="entry name" value="DEAD/DEAH_box_helicase_dom"/>
</dbReference>
<dbReference type="EMBL" id="CP043939">
    <property type="protein sequence ID" value="QER68081.1"/>
    <property type="molecule type" value="Genomic_DNA"/>
</dbReference>
<dbReference type="GO" id="GO:0003684">
    <property type="term" value="F:damaged DNA binding"/>
    <property type="evidence" value="ECO:0007669"/>
    <property type="project" value="InterPro"/>
</dbReference>
<dbReference type="InterPro" id="IPR003711">
    <property type="entry name" value="CarD-like/TRCF_RID"/>
</dbReference>
<dbReference type="SUPFAM" id="SSF52540">
    <property type="entry name" value="P-loop containing nucleoside triphosphate hydrolases"/>
    <property type="match status" value="4"/>
</dbReference>
<dbReference type="NCBIfam" id="TIGR00580">
    <property type="entry name" value="mfd"/>
    <property type="match status" value="1"/>
</dbReference>